<evidence type="ECO:0000313" key="4">
    <source>
        <dbReference type="Proteomes" id="UP000595847"/>
    </source>
</evidence>
<evidence type="ECO:0000313" key="5">
    <source>
        <dbReference type="Proteomes" id="UP000677234"/>
    </source>
</evidence>
<protein>
    <submittedName>
        <fullName evidence="2">Uroporphyrinogen-III synthase</fullName>
    </submittedName>
</protein>
<dbReference type="GO" id="GO:0006780">
    <property type="term" value="P:uroporphyrinogen III biosynthetic process"/>
    <property type="evidence" value="ECO:0007669"/>
    <property type="project" value="InterPro"/>
</dbReference>
<dbReference type="PANTHER" id="PTHR40082:SF1">
    <property type="entry name" value="BLR5956 PROTEIN"/>
    <property type="match status" value="1"/>
</dbReference>
<dbReference type="Proteomes" id="UP000595847">
    <property type="component" value="Chromosome"/>
</dbReference>
<dbReference type="EMBL" id="CP073708">
    <property type="protein sequence ID" value="QUO40405.1"/>
    <property type="molecule type" value="Genomic_DNA"/>
</dbReference>
<dbReference type="InterPro" id="IPR039793">
    <property type="entry name" value="UROS/Hem4"/>
</dbReference>
<dbReference type="GO" id="GO:0004852">
    <property type="term" value="F:uroporphyrinogen-III synthase activity"/>
    <property type="evidence" value="ECO:0007669"/>
    <property type="project" value="InterPro"/>
</dbReference>
<keyword evidence="5" id="KW-1185">Reference proteome</keyword>
<dbReference type="PANTHER" id="PTHR40082">
    <property type="entry name" value="BLR5956 PROTEIN"/>
    <property type="match status" value="1"/>
</dbReference>
<dbReference type="Proteomes" id="UP000677234">
    <property type="component" value="Chromosome"/>
</dbReference>
<dbReference type="FunFam" id="3.40.50.10090:FF:000001">
    <property type="entry name" value="Bifunctional uroporphyrinogen-III C-methyltransferase/uroporphyrinogen-III synthase"/>
    <property type="match status" value="1"/>
</dbReference>
<name>A0A7T5EIM1_9BACL</name>
<reference evidence="2 4" key="1">
    <citation type="submission" date="2020-12" db="EMBL/GenBank/DDBJ databases">
        <title>strain FJAT-54423T represents a novel species of the genus Brevibacillus.</title>
        <authorList>
            <person name="Tang R."/>
        </authorList>
    </citation>
    <scope>NUCLEOTIDE SEQUENCE [LARGE SCALE GENOMIC DNA]</scope>
    <source>
        <strain evidence="2 4">FJAT-54423</strain>
    </source>
</reference>
<organism evidence="2 4">
    <name type="scientific">Brevibacillus composti</name>
    <dbReference type="NCBI Taxonomy" id="2796470"/>
    <lineage>
        <taxon>Bacteria</taxon>
        <taxon>Bacillati</taxon>
        <taxon>Bacillota</taxon>
        <taxon>Bacilli</taxon>
        <taxon>Bacillales</taxon>
        <taxon>Paenibacillaceae</taxon>
        <taxon>Brevibacillus</taxon>
    </lineage>
</organism>
<dbReference type="AlphaFoldDB" id="A0A7T5EIM1"/>
<dbReference type="InterPro" id="IPR036108">
    <property type="entry name" value="4pyrrol_syn_uPrphyn_synt_sf"/>
</dbReference>
<dbReference type="RefSeq" id="WP_198826950.1">
    <property type="nucleotide sequence ID" value="NZ_CP066308.1"/>
</dbReference>
<feature type="domain" description="Tetrapyrrole biosynthesis uroporphyrinogen III synthase" evidence="1">
    <location>
        <begin position="29"/>
        <end position="257"/>
    </location>
</feature>
<sequence>MIHPEEGAHVKPLAGIRMMVTRSRQQAGELITQLEALGGEAYAFPLIKMVPPRDTSPLDKAIFQLADYDWVMFTSVNGVRFFLERMRALQVPFERLTARLAAVGPKTAAELTKHGWKVDLIPSDYVAEGMLVSLKEELKPGERVLLPRADIARKLLPEELSRMGMEVAEVDVYQTVIDGEQAPEAAEYLSQGRIDVIAFTSSSTVSYFLEAMAPYGGAALLGNVRIACIGPITAQTAKAHGLHPDIVAEEYTVEGLMEALIIYWGGKADGRHF</sequence>
<dbReference type="Gene3D" id="3.40.50.10090">
    <property type="match status" value="2"/>
</dbReference>
<proteinExistence type="predicted"/>
<dbReference type="EMBL" id="CP066308">
    <property type="protein sequence ID" value="QQE73324.1"/>
    <property type="molecule type" value="Genomic_DNA"/>
</dbReference>
<evidence type="ECO:0000313" key="3">
    <source>
        <dbReference type="EMBL" id="QUO40405.1"/>
    </source>
</evidence>
<accession>A0A7T5EIM1</accession>
<dbReference type="InterPro" id="IPR003754">
    <property type="entry name" value="4pyrrol_synth_uPrphyn_synth"/>
</dbReference>
<gene>
    <name evidence="2" type="ORF">JD108_15635</name>
    <name evidence="3" type="ORF">KDJ56_15580</name>
</gene>
<dbReference type="KEGG" id="bcop:JD108_15635"/>
<evidence type="ECO:0000259" key="1">
    <source>
        <dbReference type="Pfam" id="PF02602"/>
    </source>
</evidence>
<dbReference type="CDD" id="cd06578">
    <property type="entry name" value="HemD"/>
    <property type="match status" value="1"/>
</dbReference>
<dbReference type="SUPFAM" id="SSF69618">
    <property type="entry name" value="HemD-like"/>
    <property type="match status" value="1"/>
</dbReference>
<dbReference type="Pfam" id="PF02602">
    <property type="entry name" value="HEM4"/>
    <property type="match status" value="1"/>
</dbReference>
<reference evidence="3" key="2">
    <citation type="submission" date="2021-04" db="EMBL/GenBank/DDBJ databases">
        <title>Brevibacillus composti FJAT-54423, complete genome.</title>
        <authorList>
            <person name="Tang R."/>
        </authorList>
    </citation>
    <scope>NUCLEOTIDE SEQUENCE</scope>
    <source>
        <strain evidence="3">FJAT-54424</strain>
    </source>
</reference>
<evidence type="ECO:0000313" key="2">
    <source>
        <dbReference type="EMBL" id="QQE73324.1"/>
    </source>
</evidence>